<dbReference type="Proteomes" id="UP001239795">
    <property type="component" value="Unassembled WGS sequence"/>
</dbReference>
<feature type="chain" id="PRO_5042497857" evidence="1">
    <location>
        <begin position="25"/>
        <end position="245"/>
    </location>
</feature>
<reference evidence="2 3" key="1">
    <citation type="submission" date="2016-10" db="EMBL/GenBank/DDBJ databases">
        <title>The genome sequence of Colletotrichum fioriniae PJ7.</title>
        <authorList>
            <person name="Baroncelli R."/>
        </authorList>
    </citation>
    <scope>NUCLEOTIDE SEQUENCE [LARGE SCALE GENOMIC DNA]</scope>
    <source>
        <strain evidence="2">Col 31</strain>
    </source>
</reference>
<organism evidence="2 3">
    <name type="scientific">Colletotrichum melonis</name>
    <dbReference type="NCBI Taxonomy" id="1209925"/>
    <lineage>
        <taxon>Eukaryota</taxon>
        <taxon>Fungi</taxon>
        <taxon>Dikarya</taxon>
        <taxon>Ascomycota</taxon>
        <taxon>Pezizomycotina</taxon>
        <taxon>Sordariomycetes</taxon>
        <taxon>Hypocreomycetidae</taxon>
        <taxon>Glomerellales</taxon>
        <taxon>Glomerellaceae</taxon>
        <taxon>Colletotrichum</taxon>
        <taxon>Colletotrichum acutatum species complex</taxon>
    </lineage>
</organism>
<accession>A0AAI9V571</accession>
<proteinExistence type="predicted"/>
<evidence type="ECO:0000313" key="2">
    <source>
        <dbReference type="EMBL" id="KAK1468997.1"/>
    </source>
</evidence>
<name>A0AAI9V571_9PEZI</name>
<sequence length="245" mass="27038">MQLLIDTNISVAMLFLQVLRILAGHLGQSPGHQTGRIPICHWLESSWESRSNSRVACLGGGAMSACPRSVQGEWLRINRGEFPRSERPSSGWGFRFCVFLFFSGEGGGGSQGDPRYFRSNSSPNSQMGLSYRRYGFSAHRQSILDESTACHFRRGCRKKADPPAGTMSVTAGTHTGHCPASIEPFLEKLTGAMTARHRALRIDMPDRKIARLVQNMQVYAPTPAPTLLQRGSMAHRSIPSPPHLF</sequence>
<protein>
    <submittedName>
        <fullName evidence="2">Uncharacterized protein</fullName>
    </submittedName>
</protein>
<comment type="caution">
    <text evidence="2">The sequence shown here is derived from an EMBL/GenBank/DDBJ whole genome shotgun (WGS) entry which is preliminary data.</text>
</comment>
<keyword evidence="1" id="KW-0732">Signal</keyword>
<dbReference type="EMBL" id="MLGG01000001">
    <property type="protein sequence ID" value="KAK1468997.1"/>
    <property type="molecule type" value="Genomic_DNA"/>
</dbReference>
<gene>
    <name evidence="2" type="ORF">CMEL01_00764</name>
</gene>
<dbReference type="AlphaFoldDB" id="A0AAI9V571"/>
<evidence type="ECO:0000256" key="1">
    <source>
        <dbReference type="SAM" id="SignalP"/>
    </source>
</evidence>
<keyword evidence="3" id="KW-1185">Reference proteome</keyword>
<evidence type="ECO:0000313" key="3">
    <source>
        <dbReference type="Proteomes" id="UP001239795"/>
    </source>
</evidence>
<feature type="signal peptide" evidence="1">
    <location>
        <begin position="1"/>
        <end position="24"/>
    </location>
</feature>